<proteinExistence type="predicted"/>
<gene>
    <name evidence="2" type="ORF">EDF85_4960</name>
</gene>
<dbReference type="RefSeq" id="WP_043861554.1">
    <property type="nucleotide sequence ID" value="NZ_LKGZ01000065.1"/>
</dbReference>
<comment type="caution">
    <text evidence="2">The sequence shown here is derived from an EMBL/GenBank/DDBJ whole genome shotgun (WGS) entry which is preliminary data.</text>
</comment>
<protein>
    <submittedName>
        <fullName evidence="2">Uncharacterized protein</fullName>
    </submittedName>
</protein>
<keyword evidence="1" id="KW-0812">Transmembrane</keyword>
<accession>A0A9X8EE84</accession>
<dbReference type="EMBL" id="RJUR01000018">
    <property type="protein sequence ID" value="ROQ44120.1"/>
    <property type="molecule type" value="Genomic_DNA"/>
</dbReference>
<dbReference type="AlphaFoldDB" id="A0A9X8EE84"/>
<evidence type="ECO:0000313" key="3">
    <source>
        <dbReference type="Proteomes" id="UP000269115"/>
    </source>
</evidence>
<feature type="transmembrane region" description="Helical" evidence="1">
    <location>
        <begin position="45"/>
        <end position="63"/>
    </location>
</feature>
<name>A0A9X8EE84_PSEPU</name>
<sequence length="70" mass="7768">MDLELKNYLAGLADSNLFGSLAILCLFALLLNLGERQRNTRWVRLLTFGCLLAVVLLHGVGTYCMNTQVP</sequence>
<evidence type="ECO:0000256" key="1">
    <source>
        <dbReference type="SAM" id="Phobius"/>
    </source>
</evidence>
<reference evidence="2 3" key="1">
    <citation type="submission" date="2018-11" db="EMBL/GenBank/DDBJ databases">
        <title>Genomic analyses of the natural microbiome of Caenorhabditis elegans.</title>
        <authorList>
            <person name="Samuel B."/>
        </authorList>
    </citation>
    <scope>NUCLEOTIDE SEQUENCE [LARGE SCALE GENOMIC DNA]</scope>
    <source>
        <strain evidence="2 3">BIGb0473</strain>
    </source>
</reference>
<keyword evidence="1" id="KW-1133">Transmembrane helix</keyword>
<keyword evidence="1" id="KW-0472">Membrane</keyword>
<dbReference type="GeneID" id="87483891"/>
<evidence type="ECO:0000313" key="2">
    <source>
        <dbReference type="EMBL" id="ROQ44120.1"/>
    </source>
</evidence>
<feature type="transmembrane region" description="Helical" evidence="1">
    <location>
        <begin position="15"/>
        <end position="33"/>
    </location>
</feature>
<organism evidence="2 3">
    <name type="scientific">Pseudomonas putida</name>
    <name type="common">Arthrobacter siderocapsulatus</name>
    <dbReference type="NCBI Taxonomy" id="303"/>
    <lineage>
        <taxon>Bacteria</taxon>
        <taxon>Pseudomonadati</taxon>
        <taxon>Pseudomonadota</taxon>
        <taxon>Gammaproteobacteria</taxon>
        <taxon>Pseudomonadales</taxon>
        <taxon>Pseudomonadaceae</taxon>
        <taxon>Pseudomonas</taxon>
    </lineage>
</organism>
<dbReference type="Proteomes" id="UP000269115">
    <property type="component" value="Unassembled WGS sequence"/>
</dbReference>